<organism evidence="2">
    <name type="scientific">Menopon gallinae</name>
    <name type="common">poultry shaft louse</name>
    <dbReference type="NCBI Taxonomy" id="328185"/>
    <lineage>
        <taxon>Eukaryota</taxon>
        <taxon>Metazoa</taxon>
        <taxon>Ecdysozoa</taxon>
        <taxon>Arthropoda</taxon>
        <taxon>Hexapoda</taxon>
        <taxon>Insecta</taxon>
        <taxon>Pterygota</taxon>
        <taxon>Neoptera</taxon>
        <taxon>Paraneoptera</taxon>
        <taxon>Psocodea</taxon>
        <taxon>Troctomorpha</taxon>
        <taxon>Phthiraptera</taxon>
        <taxon>Amblycera</taxon>
        <taxon>Menoponidae</taxon>
        <taxon>Menopon</taxon>
    </lineage>
</organism>
<evidence type="ECO:0000256" key="1">
    <source>
        <dbReference type="SAM" id="Coils"/>
    </source>
</evidence>
<comment type="caution">
    <text evidence="2">The sequence shown here is derived from an EMBL/GenBank/DDBJ whole genome shotgun (WGS) entry which is preliminary data.</text>
</comment>
<dbReference type="EMBL" id="JARGDH010000006">
    <property type="protein sequence ID" value="KAL0266003.1"/>
    <property type="molecule type" value="Genomic_DNA"/>
</dbReference>
<protein>
    <submittedName>
        <fullName evidence="2">Uncharacterized protein</fullName>
    </submittedName>
</protein>
<keyword evidence="1" id="KW-0175">Coiled coil</keyword>
<gene>
    <name evidence="2" type="ORF">PYX00_011720</name>
</gene>
<sequence length="444" mass="50953">MTSEDTKHHSLADIQKVADEICGEVDSFCTMLRRHVQACRSRFQETKTKKEEEIDDLRQRIAQEKERALALEGEQAELRESMGDEKENHKLLECELSEIRNQIAKLSLVKRGHEEMLDNLESTLYALTRKADSQMQKREVREAKAAKLASYYRAFMGIDIVPESHNVLRIVFSNLCSNADARGSVLIDFSGEGVVIDVVPPVLSAEKAQLCFKKSRRMLVSGIKMDTLAHPIAMSISKEEESEEIPRNTKRRSEVVEDEPAAEACVYEIADAENRVFTSKQVGLSSHYFAFINLGSSLRVVPLNEWRRFSLKSSYNEVVEDVSLSGLEAKEKEEEVEEIDYQEKFDDDNSEDEMQVRVEKKLSRAGKKMRNLMKTYEVKEQNLGVEDLRDILSKGRMTLKDLINEVRGRFKHIDERAKDTIRTFIKDECAIVEEADNKYVVLKE</sequence>
<dbReference type="AlphaFoldDB" id="A0AAW2H8A2"/>
<accession>A0AAW2H8A2</accession>
<name>A0AAW2H8A2_9NEOP</name>
<reference evidence="2" key="1">
    <citation type="journal article" date="2024" name="Gigascience">
        <title>Chromosome-level genome of the poultry shaft louse Menopon gallinae provides insight into the host-switching and adaptive evolution of parasitic lice.</title>
        <authorList>
            <person name="Xu Y."/>
            <person name="Ma L."/>
            <person name="Liu S."/>
            <person name="Liang Y."/>
            <person name="Liu Q."/>
            <person name="He Z."/>
            <person name="Tian L."/>
            <person name="Duan Y."/>
            <person name="Cai W."/>
            <person name="Li H."/>
            <person name="Song F."/>
        </authorList>
    </citation>
    <scope>NUCLEOTIDE SEQUENCE</scope>
    <source>
        <strain evidence="2">Cailab_2023a</strain>
    </source>
</reference>
<feature type="coiled-coil region" evidence="1">
    <location>
        <begin position="40"/>
        <end position="109"/>
    </location>
</feature>
<evidence type="ECO:0000313" key="2">
    <source>
        <dbReference type="EMBL" id="KAL0266003.1"/>
    </source>
</evidence>
<proteinExistence type="predicted"/>